<protein>
    <recommendedName>
        <fullName evidence="3">DUF1800 domain-containing protein</fullName>
    </recommendedName>
</protein>
<reference evidence="1 2" key="1">
    <citation type="submission" date="2017-07" db="EMBL/GenBank/DDBJ databases">
        <title>Candidatus Dactylopiibacterium carminicum, a nitrogen-fixing symbiont of the cochineal insect Dactylopius coccus and Dactylopius opuntiae (Hemiptera: Coccoidea: Dactylopiidae).</title>
        <authorList>
            <person name="Vera A."/>
        </authorList>
    </citation>
    <scope>NUCLEOTIDE SEQUENCE [LARGE SCALE GENOMIC DNA]</scope>
    <source>
        <strain evidence="1 2">NFDCM</strain>
    </source>
</reference>
<evidence type="ECO:0008006" key="3">
    <source>
        <dbReference type="Google" id="ProtNLM"/>
    </source>
</evidence>
<dbReference type="Proteomes" id="UP000216107">
    <property type="component" value="Unassembled WGS sequence"/>
</dbReference>
<dbReference type="Pfam" id="PF08811">
    <property type="entry name" value="DUF1800"/>
    <property type="match status" value="1"/>
</dbReference>
<proteinExistence type="predicted"/>
<comment type="caution">
    <text evidence="1">The sequence shown here is derived from an EMBL/GenBank/DDBJ whole genome shotgun (WGS) entry which is preliminary data.</text>
</comment>
<name>A0A272EZ42_9RHOO</name>
<dbReference type="PANTHER" id="PTHR43737">
    <property type="entry name" value="BLL7424 PROTEIN"/>
    <property type="match status" value="1"/>
</dbReference>
<sequence>MRDGHPVETYGNEDITGLARVFTGFSYGGPGSSDRHFQQQGADPRWDILPMKGYPKFHSTSEKRFLGLSIPAQKQADPEGDLKRALDHLFHHPNVGPFFGRQLIQRLVTSNPSPAYVGRVARAFADNGRGVRGDMRAVIRAVLLDREARDPAPDAAGRLREPVLRFTQWMRAFHAGSDSGEYRIGNTDNPGTALGQTPLRSPSVFNFFRPGFIPPGGGLAAQGLVAPEMQLVSESAVAGYVNYIQRAIESGAGRQRDVQADYRELLPLAATLEQLVAYLDLLLTGERLSPASRERMTTAIAAVPLPVDKPQNADRARLERARLATLLVMVSPEYLVQR</sequence>
<dbReference type="AlphaFoldDB" id="A0A272EZ42"/>
<evidence type="ECO:0000313" key="2">
    <source>
        <dbReference type="Proteomes" id="UP000216107"/>
    </source>
</evidence>
<organism evidence="1 2">
    <name type="scientific">Candidatus Dactylopiibacterium carminicum</name>
    <dbReference type="NCBI Taxonomy" id="857335"/>
    <lineage>
        <taxon>Bacteria</taxon>
        <taxon>Pseudomonadati</taxon>
        <taxon>Pseudomonadota</taxon>
        <taxon>Betaproteobacteria</taxon>
        <taxon>Rhodocyclales</taxon>
        <taxon>Rhodocyclaceae</taxon>
        <taxon>Candidatus Dactylopiibacterium</taxon>
    </lineage>
</organism>
<evidence type="ECO:0000313" key="1">
    <source>
        <dbReference type="EMBL" id="PAS95397.1"/>
    </source>
</evidence>
<accession>A0A272EZ42</accession>
<dbReference type="EMBL" id="NMRN01000001">
    <property type="protein sequence ID" value="PAS95397.1"/>
    <property type="molecule type" value="Genomic_DNA"/>
</dbReference>
<dbReference type="InterPro" id="IPR014917">
    <property type="entry name" value="DUF1800"/>
</dbReference>
<dbReference type="PANTHER" id="PTHR43737:SF1">
    <property type="entry name" value="DUF1501 DOMAIN-CONTAINING PROTEIN"/>
    <property type="match status" value="1"/>
</dbReference>
<gene>
    <name evidence="1" type="ORF">CGU29_00740</name>
</gene>